<proteinExistence type="predicted"/>
<protein>
    <submittedName>
        <fullName evidence="1">Uncharacterized protein</fullName>
    </submittedName>
</protein>
<reference evidence="1" key="1">
    <citation type="submission" date="2014-11" db="EMBL/GenBank/DDBJ databases">
        <authorList>
            <person name="Amaro Gonzalez C."/>
        </authorList>
    </citation>
    <scope>NUCLEOTIDE SEQUENCE</scope>
</reference>
<evidence type="ECO:0000313" key="1">
    <source>
        <dbReference type="EMBL" id="JAI06118.1"/>
    </source>
</evidence>
<organism evidence="1">
    <name type="scientific">Anguilla anguilla</name>
    <name type="common">European freshwater eel</name>
    <name type="synonym">Muraena anguilla</name>
    <dbReference type="NCBI Taxonomy" id="7936"/>
    <lineage>
        <taxon>Eukaryota</taxon>
        <taxon>Metazoa</taxon>
        <taxon>Chordata</taxon>
        <taxon>Craniata</taxon>
        <taxon>Vertebrata</taxon>
        <taxon>Euteleostomi</taxon>
        <taxon>Actinopterygii</taxon>
        <taxon>Neopterygii</taxon>
        <taxon>Teleostei</taxon>
        <taxon>Anguilliformes</taxon>
        <taxon>Anguillidae</taxon>
        <taxon>Anguilla</taxon>
    </lineage>
</organism>
<dbReference type="EMBL" id="GBXM01002460">
    <property type="protein sequence ID" value="JAI06118.1"/>
    <property type="molecule type" value="Transcribed_RNA"/>
</dbReference>
<accession>A0A0E9XTP5</accession>
<name>A0A0E9XTP5_ANGAN</name>
<reference evidence="1" key="2">
    <citation type="journal article" date="2015" name="Fish Shellfish Immunol.">
        <title>Early steps in the European eel (Anguilla anguilla)-Vibrio vulnificus interaction in the gills: Role of the RtxA13 toxin.</title>
        <authorList>
            <person name="Callol A."/>
            <person name="Pajuelo D."/>
            <person name="Ebbesson L."/>
            <person name="Teles M."/>
            <person name="MacKenzie S."/>
            <person name="Amaro C."/>
        </authorList>
    </citation>
    <scope>NUCLEOTIDE SEQUENCE</scope>
</reference>
<dbReference type="AlphaFoldDB" id="A0A0E9XTP5"/>
<sequence length="18" mass="2329">MLSEYRFHEQGEKWEKQC</sequence>